<dbReference type="GO" id="GO:0008270">
    <property type="term" value="F:zinc ion binding"/>
    <property type="evidence" value="ECO:0007669"/>
    <property type="project" value="UniProtKB-KW"/>
</dbReference>
<dbReference type="PROSITE" id="PS51925">
    <property type="entry name" value="SWIB_MDM2"/>
    <property type="match status" value="1"/>
</dbReference>
<evidence type="ECO:0000256" key="4">
    <source>
        <dbReference type="SAM" id="Coils"/>
    </source>
</evidence>
<dbReference type="SUPFAM" id="SSF159042">
    <property type="entry name" value="Plus3-like"/>
    <property type="match status" value="1"/>
</dbReference>
<dbReference type="SUPFAM" id="SSF57903">
    <property type="entry name" value="FYVE/PHD zinc finger"/>
    <property type="match status" value="1"/>
</dbReference>
<keyword evidence="2" id="KW-0863">Zinc-finger</keyword>
<feature type="domain" description="Plus3" evidence="6">
    <location>
        <begin position="355"/>
        <end position="483"/>
    </location>
</feature>
<dbReference type="PROSITE" id="PS51360">
    <property type="entry name" value="PLUS3"/>
    <property type="match status" value="1"/>
</dbReference>
<dbReference type="GO" id="GO:0003677">
    <property type="term" value="F:DNA binding"/>
    <property type="evidence" value="ECO:0007669"/>
    <property type="project" value="InterPro"/>
</dbReference>
<protein>
    <submittedName>
        <fullName evidence="8">Uncharacterized protein</fullName>
    </submittedName>
</protein>
<dbReference type="Proteomes" id="UP000250235">
    <property type="component" value="Unassembled WGS sequence"/>
</dbReference>
<feature type="region of interest" description="Disordered" evidence="5">
    <location>
        <begin position="581"/>
        <end position="616"/>
    </location>
</feature>
<evidence type="ECO:0000256" key="3">
    <source>
        <dbReference type="ARBA" id="ARBA00022833"/>
    </source>
</evidence>
<dbReference type="PANTHER" id="PTHR46851">
    <property type="entry name" value="OS01G0884500 PROTEIN"/>
    <property type="match status" value="1"/>
</dbReference>
<dbReference type="InterPro" id="IPR045894">
    <property type="entry name" value="At5g08430-like"/>
</dbReference>
<dbReference type="CDD" id="cd15568">
    <property type="entry name" value="PHD5_NSD"/>
    <property type="match status" value="1"/>
</dbReference>
<evidence type="ECO:0000256" key="5">
    <source>
        <dbReference type="SAM" id="MobiDB-lite"/>
    </source>
</evidence>
<dbReference type="InterPro" id="IPR036885">
    <property type="entry name" value="SWIB_MDM2_dom_sf"/>
</dbReference>
<sequence length="895" mass="103029">MGSGKPRTEKLIKELVAEDWCFLCKDGGFLRICDYKQCLKSYHPTCVGKDDSFLDGGDHWACDWHTCFLCRRSVSRHCYTCPKAVCHRCLPTADFLQVKGTNGFCQHCLKLALLVEENKDYDSDGKQVDFKDRETYEGLFKEYYLIIKESEGFELPHIYAAKDRDKARKQYKSGFESLEHDVDDDEDEEEVSDYDGSDHERTRKRKLKSAKKSYFKSNKKEFISWGSTNLIEFLGSIGKSTSEVLSQRDVTDIVNVYILEHKLLHPKKRKMVVCDERLRPLFGRRMISRNRIYDLLEDHFTENHQYLEETDLLYDIENTNESTYAVSKLQRKFDEEIESTKNKRELSVPQSVFASITVDNVKLVYLKRSLLYELLKHPESFEEKVIGCFVRVKSDPYDYCTKNSHQLMQVKGIKSVSNGESNTEVVICFSAFPKEVHISILSDKGFSEEECADLRQKMLAGLLMKPTVGELQQKARDLHEDLTKHWINEELALLQKLIDQANEKGWRREYPFLVFTLFGYLEKRKRLQTPSEQARLLATFPIVSPEISEVTPNYENSTHDVKNDGKSIIQSASIKRWEENVTPEKGHRGHGKFPESKQPLHKRSGSGESQGICIPDHEFKPFRPASEDRGHRFESCHSGIDSQMYPEETWYEQTGKKSEDASTFEDLSSRRARLQRLEGLAVDVDSSFSDAGTSTSSQPVRCIPSMESLFFAKTAVRNFLELGLHQLGESQRLAMVSAVSILRASPDFSSEYPLLDSVATIFSDSDAAQAMSTSLLAKLEDFHSKRHRVEEMEQEGLIIHAQIKERTVEFDASEGEVKKLEEQIVEHRAKMALLLDEAEALEKKLVSYQREAKLAAGELVGLKDKYNNWTQGLRASEEKQRECLLKWEQLRRLFS</sequence>
<dbReference type="SMART" id="SM00719">
    <property type="entry name" value="Plus3"/>
    <property type="match status" value="1"/>
</dbReference>
<keyword evidence="1" id="KW-0479">Metal-binding</keyword>
<dbReference type="Gene3D" id="3.90.70.200">
    <property type="entry name" value="Plus-3 domain"/>
    <property type="match status" value="1"/>
</dbReference>
<keyword evidence="4" id="KW-0175">Coiled coil</keyword>
<dbReference type="AlphaFoldDB" id="A0A2Z7CN53"/>
<dbReference type="InterPro" id="IPR004343">
    <property type="entry name" value="Plus-3_dom"/>
</dbReference>
<evidence type="ECO:0000313" key="8">
    <source>
        <dbReference type="EMBL" id="KZV48193.1"/>
    </source>
</evidence>
<reference evidence="8 9" key="1">
    <citation type="journal article" date="2015" name="Proc. Natl. Acad. Sci. U.S.A.">
        <title>The resurrection genome of Boea hygrometrica: A blueprint for survival of dehydration.</title>
        <authorList>
            <person name="Xiao L."/>
            <person name="Yang G."/>
            <person name="Zhang L."/>
            <person name="Yang X."/>
            <person name="Zhao S."/>
            <person name="Ji Z."/>
            <person name="Zhou Q."/>
            <person name="Hu M."/>
            <person name="Wang Y."/>
            <person name="Chen M."/>
            <person name="Xu Y."/>
            <person name="Jin H."/>
            <person name="Xiao X."/>
            <person name="Hu G."/>
            <person name="Bao F."/>
            <person name="Hu Y."/>
            <person name="Wan P."/>
            <person name="Li L."/>
            <person name="Deng X."/>
            <person name="Kuang T."/>
            <person name="Xiang C."/>
            <person name="Zhu J.K."/>
            <person name="Oliver M.J."/>
            <person name="He Y."/>
        </authorList>
    </citation>
    <scope>NUCLEOTIDE SEQUENCE [LARGE SCALE GENOMIC DNA]</scope>
    <source>
        <strain evidence="9">cv. XS01</strain>
    </source>
</reference>
<dbReference type="Pfam" id="PF02201">
    <property type="entry name" value="SWIB"/>
    <property type="match status" value="1"/>
</dbReference>
<feature type="domain" description="DM2" evidence="7">
    <location>
        <begin position="219"/>
        <end position="302"/>
    </location>
</feature>
<dbReference type="Gene3D" id="3.30.40.10">
    <property type="entry name" value="Zinc/RING finger domain, C3HC4 (zinc finger)"/>
    <property type="match status" value="1"/>
</dbReference>
<dbReference type="OrthoDB" id="1870062at2759"/>
<dbReference type="SMART" id="SM00249">
    <property type="entry name" value="PHD"/>
    <property type="match status" value="1"/>
</dbReference>
<dbReference type="Pfam" id="PF25980">
    <property type="entry name" value="NERD_plant"/>
    <property type="match status" value="1"/>
</dbReference>
<dbReference type="InterPro" id="IPR001965">
    <property type="entry name" value="Znf_PHD"/>
</dbReference>
<dbReference type="InterPro" id="IPR003121">
    <property type="entry name" value="SWIB_MDM2_domain"/>
</dbReference>
<evidence type="ECO:0000259" key="6">
    <source>
        <dbReference type="PROSITE" id="PS51360"/>
    </source>
</evidence>
<evidence type="ECO:0000313" key="9">
    <source>
        <dbReference type="Proteomes" id="UP000250235"/>
    </source>
</evidence>
<dbReference type="InterPro" id="IPR058668">
    <property type="entry name" value="NERD_dom"/>
</dbReference>
<dbReference type="InterPro" id="IPR011011">
    <property type="entry name" value="Znf_FYVE_PHD"/>
</dbReference>
<feature type="coiled-coil region" evidence="4">
    <location>
        <begin position="803"/>
        <end position="858"/>
    </location>
</feature>
<evidence type="ECO:0000256" key="2">
    <source>
        <dbReference type="ARBA" id="ARBA00022771"/>
    </source>
</evidence>
<feature type="region of interest" description="Disordered" evidence="5">
    <location>
        <begin position="178"/>
        <end position="202"/>
    </location>
</feature>
<dbReference type="EMBL" id="KQ994472">
    <property type="protein sequence ID" value="KZV48193.1"/>
    <property type="molecule type" value="Genomic_DNA"/>
</dbReference>
<dbReference type="Gene3D" id="1.10.245.10">
    <property type="entry name" value="SWIB/MDM2 domain"/>
    <property type="match status" value="1"/>
</dbReference>
<dbReference type="InterPro" id="IPR036128">
    <property type="entry name" value="Plus3-like_sf"/>
</dbReference>
<dbReference type="CDD" id="cd10567">
    <property type="entry name" value="SWIB-MDM2_like"/>
    <property type="match status" value="1"/>
</dbReference>
<evidence type="ECO:0000256" key="1">
    <source>
        <dbReference type="ARBA" id="ARBA00022723"/>
    </source>
</evidence>
<accession>A0A2Z7CN53</accession>
<organism evidence="8 9">
    <name type="scientific">Dorcoceras hygrometricum</name>
    <dbReference type="NCBI Taxonomy" id="472368"/>
    <lineage>
        <taxon>Eukaryota</taxon>
        <taxon>Viridiplantae</taxon>
        <taxon>Streptophyta</taxon>
        <taxon>Embryophyta</taxon>
        <taxon>Tracheophyta</taxon>
        <taxon>Spermatophyta</taxon>
        <taxon>Magnoliopsida</taxon>
        <taxon>eudicotyledons</taxon>
        <taxon>Gunneridae</taxon>
        <taxon>Pentapetalae</taxon>
        <taxon>asterids</taxon>
        <taxon>lamiids</taxon>
        <taxon>Lamiales</taxon>
        <taxon>Gesneriaceae</taxon>
        <taxon>Didymocarpoideae</taxon>
        <taxon>Trichosporeae</taxon>
        <taxon>Loxocarpinae</taxon>
        <taxon>Dorcoceras</taxon>
    </lineage>
</organism>
<keyword evidence="3" id="KW-0862">Zinc</keyword>
<dbReference type="Pfam" id="PF03126">
    <property type="entry name" value="Plus-3"/>
    <property type="match status" value="1"/>
</dbReference>
<dbReference type="InterPro" id="IPR013083">
    <property type="entry name" value="Znf_RING/FYVE/PHD"/>
</dbReference>
<name>A0A2Z7CN53_9LAMI</name>
<dbReference type="SUPFAM" id="SSF47592">
    <property type="entry name" value="SWIB/MDM2 domain"/>
    <property type="match status" value="1"/>
</dbReference>
<dbReference type="PANTHER" id="PTHR46851:SF22">
    <property type="entry name" value="ZINC ION BINDING _ DNA BINDING PROTEIN"/>
    <property type="match status" value="1"/>
</dbReference>
<gene>
    <name evidence="8" type="ORF">F511_20326</name>
</gene>
<keyword evidence="9" id="KW-1185">Reference proteome</keyword>
<proteinExistence type="predicted"/>
<evidence type="ECO:0000259" key="7">
    <source>
        <dbReference type="PROSITE" id="PS51925"/>
    </source>
</evidence>
<feature type="compositionally biased region" description="Acidic residues" evidence="5">
    <location>
        <begin position="181"/>
        <end position="195"/>
    </location>
</feature>